<keyword evidence="2" id="KW-1185">Reference proteome</keyword>
<accession>A0A3M7QI97</accession>
<name>A0A3M7QI97_BRAPC</name>
<organism evidence="1 2">
    <name type="scientific">Brachionus plicatilis</name>
    <name type="common">Marine rotifer</name>
    <name type="synonym">Brachionus muelleri</name>
    <dbReference type="NCBI Taxonomy" id="10195"/>
    <lineage>
        <taxon>Eukaryota</taxon>
        <taxon>Metazoa</taxon>
        <taxon>Spiralia</taxon>
        <taxon>Gnathifera</taxon>
        <taxon>Rotifera</taxon>
        <taxon>Eurotatoria</taxon>
        <taxon>Monogononta</taxon>
        <taxon>Pseudotrocha</taxon>
        <taxon>Ploima</taxon>
        <taxon>Brachionidae</taxon>
        <taxon>Brachionus</taxon>
    </lineage>
</organism>
<dbReference type="AlphaFoldDB" id="A0A3M7QI97"/>
<dbReference type="Proteomes" id="UP000276133">
    <property type="component" value="Unassembled WGS sequence"/>
</dbReference>
<sequence length="93" mass="10973">MRHVLMVEKGLKIIFCLVDEKRFSESDPNEREFTEKESKKPLIVLENENESSLNQTVQQPNVQIKWINHPTKLLSKLRVKTALKKIKNEQEDN</sequence>
<evidence type="ECO:0000313" key="2">
    <source>
        <dbReference type="Proteomes" id="UP000276133"/>
    </source>
</evidence>
<evidence type="ECO:0000313" key="1">
    <source>
        <dbReference type="EMBL" id="RNA10962.1"/>
    </source>
</evidence>
<proteinExistence type="predicted"/>
<reference evidence="1 2" key="1">
    <citation type="journal article" date="2018" name="Sci. Rep.">
        <title>Genomic signatures of local adaptation to the degree of environmental predictability in rotifers.</title>
        <authorList>
            <person name="Franch-Gras L."/>
            <person name="Hahn C."/>
            <person name="Garcia-Roger E.M."/>
            <person name="Carmona M.J."/>
            <person name="Serra M."/>
            <person name="Gomez A."/>
        </authorList>
    </citation>
    <scope>NUCLEOTIDE SEQUENCE [LARGE SCALE GENOMIC DNA]</scope>
    <source>
        <strain evidence="1">HYR1</strain>
    </source>
</reference>
<protein>
    <submittedName>
        <fullName evidence="1">Uncharacterized protein</fullName>
    </submittedName>
</protein>
<comment type="caution">
    <text evidence="1">The sequence shown here is derived from an EMBL/GenBank/DDBJ whole genome shotgun (WGS) entry which is preliminary data.</text>
</comment>
<dbReference type="EMBL" id="REGN01006081">
    <property type="protein sequence ID" value="RNA10962.1"/>
    <property type="molecule type" value="Genomic_DNA"/>
</dbReference>
<gene>
    <name evidence="1" type="ORF">BpHYR1_040185</name>
</gene>